<comment type="caution">
    <text evidence="3">The sequence shown here is derived from an EMBL/GenBank/DDBJ whole genome shotgun (WGS) entry which is preliminary data.</text>
</comment>
<feature type="region of interest" description="Disordered" evidence="1">
    <location>
        <begin position="60"/>
        <end position="126"/>
    </location>
</feature>
<gene>
    <name evidence="3" type="ORF">JKP88DRAFT_94198</name>
</gene>
<proteinExistence type="predicted"/>
<dbReference type="PANTHER" id="PTHR43096:SF48">
    <property type="entry name" value="CHAPERONE PROTEIN DNAJ"/>
    <property type="match status" value="1"/>
</dbReference>
<dbReference type="PRINTS" id="PR00625">
    <property type="entry name" value="JDOMAIN"/>
</dbReference>
<sequence>MPRTHYRILAVATNATPEQIKAAYRQIALKVHPDVNQGCKTSADQFKEASEAYRVLSDAQTRSKYDSAHGISRHDARDGPGGRYYTRPHAGMSHAHSHSSGTQQSQGSSTGMNGSAESETYPGAGRAGHRSYAYAYHGHPRHMESHRGHVGKRQVRERLHSMREARRAEYGARGSTSAQETTSQSGGCTVS</sequence>
<protein>
    <submittedName>
        <fullName evidence="3">DnaJ domain-containing protein</fullName>
    </submittedName>
</protein>
<dbReference type="CDD" id="cd06257">
    <property type="entry name" value="DnaJ"/>
    <property type="match status" value="1"/>
</dbReference>
<dbReference type="Proteomes" id="UP000664859">
    <property type="component" value="Unassembled WGS sequence"/>
</dbReference>
<feature type="compositionally biased region" description="Low complexity" evidence="1">
    <location>
        <begin position="89"/>
        <end position="111"/>
    </location>
</feature>
<dbReference type="InterPro" id="IPR001623">
    <property type="entry name" value="DnaJ_domain"/>
</dbReference>
<dbReference type="Gene3D" id="1.10.287.110">
    <property type="entry name" value="DnaJ domain"/>
    <property type="match status" value="1"/>
</dbReference>
<name>A0A836C9A8_9STRA</name>
<evidence type="ECO:0000313" key="4">
    <source>
        <dbReference type="Proteomes" id="UP000664859"/>
    </source>
</evidence>
<dbReference type="SUPFAM" id="SSF46565">
    <property type="entry name" value="Chaperone J-domain"/>
    <property type="match status" value="1"/>
</dbReference>
<accession>A0A836C9A8</accession>
<evidence type="ECO:0000256" key="1">
    <source>
        <dbReference type="SAM" id="MobiDB-lite"/>
    </source>
</evidence>
<dbReference type="Pfam" id="PF00226">
    <property type="entry name" value="DnaJ"/>
    <property type="match status" value="1"/>
</dbReference>
<organism evidence="3 4">
    <name type="scientific">Tribonema minus</name>
    <dbReference type="NCBI Taxonomy" id="303371"/>
    <lineage>
        <taxon>Eukaryota</taxon>
        <taxon>Sar</taxon>
        <taxon>Stramenopiles</taxon>
        <taxon>Ochrophyta</taxon>
        <taxon>PX clade</taxon>
        <taxon>Xanthophyceae</taxon>
        <taxon>Tribonematales</taxon>
        <taxon>Tribonemataceae</taxon>
        <taxon>Tribonema</taxon>
    </lineage>
</organism>
<feature type="domain" description="J" evidence="2">
    <location>
        <begin position="4"/>
        <end position="69"/>
    </location>
</feature>
<evidence type="ECO:0000259" key="2">
    <source>
        <dbReference type="PROSITE" id="PS50076"/>
    </source>
</evidence>
<feature type="compositionally biased region" description="Polar residues" evidence="1">
    <location>
        <begin position="175"/>
        <end position="191"/>
    </location>
</feature>
<dbReference type="InterPro" id="IPR036869">
    <property type="entry name" value="J_dom_sf"/>
</dbReference>
<dbReference type="PANTHER" id="PTHR43096">
    <property type="entry name" value="DNAJ HOMOLOG 1, MITOCHONDRIAL-RELATED"/>
    <property type="match status" value="1"/>
</dbReference>
<dbReference type="GO" id="GO:0042026">
    <property type="term" value="P:protein refolding"/>
    <property type="evidence" value="ECO:0007669"/>
    <property type="project" value="TreeGrafter"/>
</dbReference>
<feature type="region of interest" description="Disordered" evidence="1">
    <location>
        <begin position="160"/>
        <end position="191"/>
    </location>
</feature>
<dbReference type="AlphaFoldDB" id="A0A836C9A8"/>
<dbReference type="OrthoDB" id="10250354at2759"/>
<dbReference type="PROSITE" id="PS50076">
    <property type="entry name" value="DNAJ_2"/>
    <property type="match status" value="1"/>
</dbReference>
<feature type="compositionally biased region" description="Basic and acidic residues" evidence="1">
    <location>
        <begin position="160"/>
        <end position="170"/>
    </location>
</feature>
<dbReference type="SMART" id="SM00271">
    <property type="entry name" value="DnaJ"/>
    <property type="match status" value="1"/>
</dbReference>
<keyword evidence="4" id="KW-1185">Reference proteome</keyword>
<evidence type="ECO:0000313" key="3">
    <source>
        <dbReference type="EMBL" id="KAG5176126.1"/>
    </source>
</evidence>
<dbReference type="EMBL" id="JAFCMP010000540">
    <property type="protein sequence ID" value="KAG5176126.1"/>
    <property type="molecule type" value="Genomic_DNA"/>
</dbReference>
<dbReference type="GO" id="GO:0005737">
    <property type="term" value="C:cytoplasm"/>
    <property type="evidence" value="ECO:0007669"/>
    <property type="project" value="TreeGrafter"/>
</dbReference>
<reference evidence="3" key="1">
    <citation type="submission" date="2021-02" db="EMBL/GenBank/DDBJ databases">
        <title>First Annotated Genome of the Yellow-green Alga Tribonema minus.</title>
        <authorList>
            <person name="Mahan K.M."/>
        </authorList>
    </citation>
    <scope>NUCLEOTIDE SEQUENCE</scope>
    <source>
        <strain evidence="3">UTEX B ZZ1240</strain>
    </source>
</reference>
<feature type="compositionally biased region" description="Basic and acidic residues" evidence="1">
    <location>
        <begin position="61"/>
        <end position="80"/>
    </location>
</feature>
<dbReference type="GO" id="GO:0051082">
    <property type="term" value="F:unfolded protein binding"/>
    <property type="evidence" value="ECO:0007669"/>
    <property type="project" value="TreeGrafter"/>
</dbReference>